<feature type="transmembrane region" description="Helical" evidence="1">
    <location>
        <begin position="568"/>
        <end position="590"/>
    </location>
</feature>
<feature type="transmembrane region" description="Helical" evidence="1">
    <location>
        <begin position="482"/>
        <end position="499"/>
    </location>
</feature>
<feature type="transmembrane region" description="Helical" evidence="1">
    <location>
        <begin position="285"/>
        <end position="305"/>
    </location>
</feature>
<feature type="transmembrane region" description="Helical" evidence="1">
    <location>
        <begin position="144"/>
        <end position="160"/>
    </location>
</feature>
<feature type="transmembrane region" description="Helical" evidence="1">
    <location>
        <begin position="115"/>
        <end position="132"/>
    </location>
</feature>
<keyword evidence="1" id="KW-0812">Transmembrane</keyword>
<keyword evidence="1" id="KW-1133">Transmembrane helix</keyword>
<dbReference type="KEGG" id="psty:BFS30_17640"/>
<organism evidence="2 3">
    <name type="scientific">Pedobacter steynii</name>
    <dbReference type="NCBI Taxonomy" id="430522"/>
    <lineage>
        <taxon>Bacteria</taxon>
        <taxon>Pseudomonadati</taxon>
        <taxon>Bacteroidota</taxon>
        <taxon>Sphingobacteriia</taxon>
        <taxon>Sphingobacteriales</taxon>
        <taxon>Sphingobacteriaceae</taxon>
        <taxon>Pedobacter</taxon>
    </lineage>
</organism>
<dbReference type="RefSeq" id="WP_069380499.1">
    <property type="nucleotide sequence ID" value="NZ_CP017141.1"/>
</dbReference>
<dbReference type="Pfam" id="PF11028">
    <property type="entry name" value="TMEM260-like"/>
    <property type="match status" value="1"/>
</dbReference>
<feature type="transmembrane region" description="Helical" evidence="1">
    <location>
        <begin position="506"/>
        <end position="524"/>
    </location>
</feature>
<evidence type="ECO:0000313" key="2">
    <source>
        <dbReference type="EMBL" id="AOM78835.1"/>
    </source>
</evidence>
<proteinExistence type="predicted"/>
<feature type="transmembrane region" description="Helical" evidence="1">
    <location>
        <begin position="249"/>
        <end position="273"/>
    </location>
</feature>
<dbReference type="EMBL" id="CP017141">
    <property type="protein sequence ID" value="AOM78835.1"/>
    <property type="molecule type" value="Genomic_DNA"/>
</dbReference>
<accession>A0A1D7QJI8</accession>
<dbReference type="Proteomes" id="UP000094313">
    <property type="component" value="Chromosome"/>
</dbReference>
<dbReference type="InterPro" id="IPR052724">
    <property type="entry name" value="GT117_domain-containing"/>
</dbReference>
<dbReference type="PANTHER" id="PTHR16214:SF3">
    <property type="entry name" value="TRANSMEMBRANE PROTEIN 260"/>
    <property type="match status" value="1"/>
</dbReference>
<dbReference type="AlphaFoldDB" id="A0A1D7QJI8"/>
<feature type="transmembrane region" description="Helical" evidence="1">
    <location>
        <begin position="75"/>
        <end position="103"/>
    </location>
</feature>
<sequence>MKNYRRLNNTVGFLLFGIASFVYWLTMEPTVSFWDCGEFISASYRLQVGHQPGAPLFMMIGKLFSSLSMGDTTKVAYWINFSSVLFSGATIMFLYWTITAMAAKLYPKEKSKLEILGIIAAGVVGALAYTFSDTFWFSAVEAEVYALSSLFTAIVFWAILKWENDLDNRWLVFISFLVGLSIGAHLLSLLTIPAVVLVYYFKKTKQVTWLGLLKAFGLACGIVGVVQVVIVQYLVLFAAKSDLFFVNTLGFSFGYGAMAFILLLIGTISYGIYYSVQHRKYNMNLGLLCLAFILFGFSSYFVTLIRANAKPNINLSNPDHPFSLYDYLGRTNYGETPLLYGKTFDAEQTDYKDTGTEYRKGKHKYEVSGNSFKVTYDKNLLFPRTHSAKDGHPAYYRQWLGMEEGQTPTFAQNLSFFASYQVGFMYFRYFLWNFVGRQNDIQGNGSLDAGNWISGITPLDAIRLGSQSNLPASIQSNEGHNVYYGFPLILGIAGLLFLYRKNRQATLVIATLFFFTGLAIILYLNQDPLQPRERDYAYVGSFYAFCIFIGFGVLALKEVLQRFAPGRLSLITASLLALLAVPLLMATQGWDDHNRSTKITARDWAHNYLKSCAPNALLFTNADNDTFALWYAQEVEGIRTDVRVICMQFLSDHNYINQLKKQVNNSTPLPLTMADEKYQKGVRDYIPYVDYGFTDSVELKDLMAVLTSDNKADKIEMRDGSFENFLPSRKLKLSIDADQLVKTQTVKAEDKEKVTSSMEWTVDKKFIGKADLAVYDILANNNWKRPVYFATSSSQDTYMGLDKYLYMEGYAYRLLPLKRAANDVRDKSQVTNTEVMYQNVMNKMDFSGFNKASYLDEQSRAIAFGTWASNNTLATNLINEGKNKAAHAVMMKSIKDLPLRNYEIRDTLNKFDAVSILYHLNDLNHANIIAKETLSFLDQELNYIASLSPDIQRGYIRNIQWGLSILNGLDQETEKNKQTVLNKEIKDKFRNLENIFRKSLG</sequence>
<name>A0A1D7QJI8_9SPHI</name>
<feature type="transmembrane region" description="Helical" evidence="1">
    <location>
        <begin position="213"/>
        <end position="237"/>
    </location>
</feature>
<keyword evidence="3" id="KW-1185">Reference proteome</keyword>
<evidence type="ECO:0000313" key="3">
    <source>
        <dbReference type="Proteomes" id="UP000094313"/>
    </source>
</evidence>
<feature type="transmembrane region" description="Helical" evidence="1">
    <location>
        <begin position="7"/>
        <end position="25"/>
    </location>
</feature>
<dbReference type="InterPro" id="IPR021280">
    <property type="entry name" value="TMEM260-like"/>
</dbReference>
<protein>
    <submittedName>
        <fullName evidence="2">Multidrug transporter</fullName>
    </submittedName>
</protein>
<evidence type="ECO:0000256" key="1">
    <source>
        <dbReference type="SAM" id="Phobius"/>
    </source>
</evidence>
<dbReference type="PANTHER" id="PTHR16214">
    <property type="entry name" value="TRANSMEMBRANE PROTEIN 260"/>
    <property type="match status" value="1"/>
</dbReference>
<gene>
    <name evidence="2" type="ORF">BFS30_17640</name>
</gene>
<keyword evidence="1" id="KW-0472">Membrane</keyword>
<dbReference type="OrthoDB" id="9807602at2"/>
<reference evidence="2 3" key="1">
    <citation type="submission" date="2016-08" db="EMBL/GenBank/DDBJ databases">
        <authorList>
            <person name="Seilhamer J.J."/>
        </authorList>
    </citation>
    <scope>NUCLEOTIDE SEQUENCE [LARGE SCALE GENOMIC DNA]</scope>
    <source>
        <strain evidence="2 3">DX4</strain>
    </source>
</reference>
<feature type="transmembrane region" description="Helical" evidence="1">
    <location>
        <begin position="172"/>
        <end position="201"/>
    </location>
</feature>
<feature type="transmembrane region" description="Helical" evidence="1">
    <location>
        <begin position="536"/>
        <end position="556"/>
    </location>
</feature>